<accession>A0ABQ4QI07</accession>
<evidence type="ECO:0000313" key="2">
    <source>
        <dbReference type="Proteomes" id="UP001055117"/>
    </source>
</evidence>
<comment type="caution">
    <text evidence="1">The sequence shown here is derived from an EMBL/GenBank/DDBJ whole genome shotgun (WGS) entry which is preliminary data.</text>
</comment>
<reference evidence="1 2" key="1">
    <citation type="journal article" date="2021" name="Front. Microbiol.">
        <title>Comprehensive Comparative Genomics and Phenotyping of Methylobacterium Species.</title>
        <authorList>
            <person name="Alessa O."/>
            <person name="Ogura Y."/>
            <person name="Fujitani Y."/>
            <person name="Takami H."/>
            <person name="Hayashi T."/>
            <person name="Sahin N."/>
            <person name="Tani A."/>
        </authorList>
    </citation>
    <scope>NUCLEOTIDE SEQUENCE [LARGE SCALE GENOMIC DNA]</scope>
    <source>
        <strain evidence="1 2">DSM 23679</strain>
    </source>
</reference>
<keyword evidence="2" id="KW-1185">Reference proteome</keyword>
<dbReference type="EMBL" id="BPQG01000040">
    <property type="protein sequence ID" value="GJD44862.1"/>
    <property type="molecule type" value="Genomic_DNA"/>
</dbReference>
<organism evidence="1 2">
    <name type="scientific">Methylobacterium cerastii</name>
    <dbReference type="NCBI Taxonomy" id="932741"/>
    <lineage>
        <taxon>Bacteria</taxon>
        <taxon>Pseudomonadati</taxon>
        <taxon>Pseudomonadota</taxon>
        <taxon>Alphaproteobacteria</taxon>
        <taxon>Hyphomicrobiales</taxon>
        <taxon>Methylobacteriaceae</taxon>
        <taxon>Methylobacterium</taxon>
    </lineage>
</organism>
<name>A0ABQ4QI07_9HYPH</name>
<evidence type="ECO:0000313" key="1">
    <source>
        <dbReference type="EMBL" id="GJD44862.1"/>
    </source>
</evidence>
<gene>
    <name evidence="1" type="ORF">AFCDBAGC_2731</name>
</gene>
<dbReference type="Proteomes" id="UP001055117">
    <property type="component" value="Unassembled WGS sequence"/>
</dbReference>
<sequence length="172" mass="18652">MHIRAGERLRLTLWGAGSRAMVSLNTYAVTQPALEGLDPTEDGFHHDVTSWLHDGFNTLTVVLMGPPGKVPLRMVVTHGDQAEHVLDEADFLPLATPWRLWTLRIERVLVPSQHLSGLRHTHAKQAANNQITPSAGGGGMSLRVDQTRAPASLVSIATPVQPSKIASARNLP</sequence>
<proteinExistence type="predicted"/>
<protein>
    <submittedName>
        <fullName evidence="1">Uncharacterized protein</fullName>
    </submittedName>
</protein>